<reference evidence="2 3" key="1">
    <citation type="submission" date="2020-01" db="EMBL/GenBank/DDBJ databases">
        <title>Complete genome sequence of Chitinophaga sp. H33E-04 isolated from quinoa roots.</title>
        <authorList>
            <person name="Weon H.-Y."/>
            <person name="Lee S.A."/>
        </authorList>
    </citation>
    <scope>NUCLEOTIDE SEQUENCE [LARGE SCALE GENOMIC DNA]</scope>
    <source>
        <strain evidence="2 3">H33E-04</strain>
    </source>
</reference>
<keyword evidence="1" id="KW-0732">Signal</keyword>
<sequence length="162" mass="18498">MKPISKALLLCCVIAASLALGACSEKDKINPVVCWEPGDKADVVGKWELNGYLPFSDTMQWNAVVPNEDKIFFTFRRDGSYSMDRPGLNIHFSGTYKAGYVYSDSIHQSVIKLDLTENGVLTEYRLQWIDGTETFRLDWWWLWCATGYSSMRYKRITDSSAN</sequence>
<dbReference type="Proteomes" id="UP000476411">
    <property type="component" value="Chromosome"/>
</dbReference>
<evidence type="ECO:0000313" key="2">
    <source>
        <dbReference type="EMBL" id="QHS61170.1"/>
    </source>
</evidence>
<dbReference type="PROSITE" id="PS51257">
    <property type="entry name" value="PROKAR_LIPOPROTEIN"/>
    <property type="match status" value="1"/>
</dbReference>
<protein>
    <recommendedName>
        <fullName evidence="4">Lipocalin-like domain-containing protein</fullName>
    </recommendedName>
</protein>
<feature type="chain" id="PRO_5025438906" description="Lipocalin-like domain-containing protein" evidence="1">
    <location>
        <begin position="23"/>
        <end position="162"/>
    </location>
</feature>
<feature type="signal peptide" evidence="1">
    <location>
        <begin position="1"/>
        <end position="22"/>
    </location>
</feature>
<proteinExistence type="predicted"/>
<dbReference type="RefSeq" id="WP_162332848.1">
    <property type="nucleotide sequence ID" value="NZ_CP048113.1"/>
</dbReference>
<accession>A0A6B9ZFL7</accession>
<evidence type="ECO:0000313" key="3">
    <source>
        <dbReference type="Proteomes" id="UP000476411"/>
    </source>
</evidence>
<keyword evidence="3" id="KW-1185">Reference proteome</keyword>
<dbReference type="KEGG" id="chih:GWR21_16665"/>
<dbReference type="AlphaFoldDB" id="A0A6B9ZFL7"/>
<gene>
    <name evidence="2" type="ORF">GWR21_16665</name>
</gene>
<evidence type="ECO:0008006" key="4">
    <source>
        <dbReference type="Google" id="ProtNLM"/>
    </source>
</evidence>
<organism evidence="2 3">
    <name type="scientific">Chitinophaga agri</name>
    <dbReference type="NCBI Taxonomy" id="2703787"/>
    <lineage>
        <taxon>Bacteria</taxon>
        <taxon>Pseudomonadati</taxon>
        <taxon>Bacteroidota</taxon>
        <taxon>Chitinophagia</taxon>
        <taxon>Chitinophagales</taxon>
        <taxon>Chitinophagaceae</taxon>
        <taxon>Chitinophaga</taxon>
    </lineage>
</organism>
<evidence type="ECO:0000256" key="1">
    <source>
        <dbReference type="SAM" id="SignalP"/>
    </source>
</evidence>
<name>A0A6B9ZFL7_9BACT</name>
<dbReference type="EMBL" id="CP048113">
    <property type="protein sequence ID" value="QHS61170.1"/>
    <property type="molecule type" value="Genomic_DNA"/>
</dbReference>